<evidence type="ECO:0000313" key="5">
    <source>
        <dbReference type="EMBL" id="MBE9076359.1"/>
    </source>
</evidence>
<dbReference type="GO" id="GO:0020037">
    <property type="term" value="F:heme binding"/>
    <property type="evidence" value="ECO:0007669"/>
    <property type="project" value="InterPro"/>
</dbReference>
<feature type="binding site" description="axial binding residue" evidence="3">
    <location>
        <position position="394"/>
    </location>
    <ligand>
        <name>heme</name>
        <dbReference type="ChEBI" id="CHEBI:30413"/>
    </ligand>
    <ligandPart>
        <name>Fe</name>
        <dbReference type="ChEBI" id="CHEBI:18248"/>
    </ligandPart>
</feature>
<keyword evidence="4" id="KW-0503">Monooxygenase</keyword>
<comment type="caution">
    <text evidence="5">The sequence shown here is derived from an EMBL/GenBank/DDBJ whole genome shotgun (WGS) entry which is preliminary data.</text>
</comment>
<evidence type="ECO:0000256" key="1">
    <source>
        <dbReference type="ARBA" id="ARBA00001971"/>
    </source>
</evidence>
<dbReference type="PRINTS" id="PR00463">
    <property type="entry name" value="EP450I"/>
</dbReference>
<accession>A0A8J7AKH9</accession>
<dbReference type="InterPro" id="IPR036396">
    <property type="entry name" value="Cyt_P450_sf"/>
</dbReference>
<proteinExistence type="inferred from homology"/>
<dbReference type="InterPro" id="IPR017972">
    <property type="entry name" value="Cyt_P450_CS"/>
</dbReference>
<sequence>MRPVKQAELPMLIQRLQWIFDPVTFLEQNFKRSPDFFGGDAIGFGEKLVVTSHPKAIQDILSRDRKQLSAPGDLSSLLEPVVGANSILMLSGQRHRSRRQLVLPPFHGERLSAYGELICYLAAKAAERLPMGKPFSARQMTQAISLRVIFEVVFGLHEGERAARIRQLLTETADRFGSPLTSAMLFFSWMQQDLGGWSPWGRFLRLRQQIDQLLYAEIRDRRSHPDPSRTDMLSLLMSAQDETGQRLSDQELRDELMTLLFAGHETTATAMAWSLYWSHRQPEVRAKLLAELATLGSKPDPVEIARLPYLTAVCQETLRRSPVAMLTFPRVAQEPVVVMGVPFDAGTIFTGCIYLTHQRPDLYRDPQEFRPERFLERKYSQYEFIPFGNGARRCVGEALALYEMKLVLATLLTQGEFELADSRPERPRRRGVTLAPARGVQLVLKSDHQASSPQPPVRN</sequence>
<dbReference type="RefSeq" id="WP_193905019.1">
    <property type="nucleotide sequence ID" value="NZ_JADEXG010000005.1"/>
</dbReference>
<keyword evidence="3 4" id="KW-0408">Iron</keyword>
<comment type="cofactor">
    <cofactor evidence="1 3">
        <name>heme</name>
        <dbReference type="ChEBI" id="CHEBI:30413"/>
    </cofactor>
</comment>
<protein>
    <submittedName>
        <fullName evidence="5">Cytochrome P450</fullName>
    </submittedName>
</protein>
<evidence type="ECO:0000256" key="4">
    <source>
        <dbReference type="RuleBase" id="RU000461"/>
    </source>
</evidence>
<dbReference type="GO" id="GO:0005506">
    <property type="term" value="F:iron ion binding"/>
    <property type="evidence" value="ECO:0007669"/>
    <property type="project" value="InterPro"/>
</dbReference>
<dbReference type="Gene3D" id="1.10.630.10">
    <property type="entry name" value="Cytochrome P450"/>
    <property type="match status" value="1"/>
</dbReference>
<dbReference type="EMBL" id="JADEXG010000005">
    <property type="protein sequence ID" value="MBE9076359.1"/>
    <property type="molecule type" value="Genomic_DNA"/>
</dbReference>
<dbReference type="InterPro" id="IPR001128">
    <property type="entry name" value="Cyt_P450"/>
</dbReference>
<name>A0A8J7AKH9_9CYAN</name>
<dbReference type="Pfam" id="PF00067">
    <property type="entry name" value="p450"/>
    <property type="match status" value="1"/>
</dbReference>
<keyword evidence="4" id="KW-0560">Oxidoreductase</keyword>
<dbReference type="GO" id="GO:0016705">
    <property type="term" value="F:oxidoreductase activity, acting on paired donors, with incorporation or reduction of molecular oxygen"/>
    <property type="evidence" value="ECO:0007669"/>
    <property type="project" value="InterPro"/>
</dbReference>
<dbReference type="SUPFAM" id="SSF48264">
    <property type="entry name" value="Cytochrome P450"/>
    <property type="match status" value="1"/>
</dbReference>
<keyword evidence="3 4" id="KW-0479">Metal-binding</keyword>
<dbReference type="PANTHER" id="PTHR24305">
    <property type="entry name" value="CYTOCHROME P450"/>
    <property type="match status" value="1"/>
</dbReference>
<gene>
    <name evidence="5" type="ORF">IQ241_03450</name>
</gene>
<dbReference type="PANTHER" id="PTHR24305:SF166">
    <property type="entry name" value="CYTOCHROME P450 12A4, MITOCHONDRIAL-RELATED"/>
    <property type="match status" value="1"/>
</dbReference>
<reference evidence="5" key="1">
    <citation type="submission" date="2020-10" db="EMBL/GenBank/DDBJ databases">
        <authorList>
            <person name="Castelo-Branco R."/>
            <person name="Eusebio N."/>
            <person name="Adriana R."/>
            <person name="Vieira A."/>
            <person name="Brugerolle De Fraissinette N."/>
            <person name="Rezende De Castro R."/>
            <person name="Schneider M.P."/>
            <person name="Vasconcelos V."/>
            <person name="Leao P.N."/>
        </authorList>
    </citation>
    <scope>NUCLEOTIDE SEQUENCE</scope>
    <source>
        <strain evidence="5">LEGE 07310</strain>
    </source>
</reference>
<dbReference type="Proteomes" id="UP000636505">
    <property type="component" value="Unassembled WGS sequence"/>
</dbReference>
<comment type="similarity">
    <text evidence="2 4">Belongs to the cytochrome P450 family.</text>
</comment>
<dbReference type="AlphaFoldDB" id="A0A8J7AKH9"/>
<organism evidence="5 6">
    <name type="scientific">Vasconcelosia minhoensis LEGE 07310</name>
    <dbReference type="NCBI Taxonomy" id="915328"/>
    <lineage>
        <taxon>Bacteria</taxon>
        <taxon>Bacillati</taxon>
        <taxon>Cyanobacteriota</taxon>
        <taxon>Cyanophyceae</taxon>
        <taxon>Nodosilineales</taxon>
        <taxon>Cymatolegaceae</taxon>
        <taxon>Vasconcelosia</taxon>
        <taxon>Vasconcelosia minhoensis</taxon>
    </lineage>
</organism>
<evidence type="ECO:0000313" key="6">
    <source>
        <dbReference type="Proteomes" id="UP000636505"/>
    </source>
</evidence>
<dbReference type="PROSITE" id="PS00086">
    <property type="entry name" value="CYTOCHROME_P450"/>
    <property type="match status" value="1"/>
</dbReference>
<dbReference type="InterPro" id="IPR002401">
    <property type="entry name" value="Cyt_P450_E_grp-I"/>
</dbReference>
<keyword evidence="3 4" id="KW-0349">Heme</keyword>
<dbReference type="GO" id="GO:0004497">
    <property type="term" value="F:monooxygenase activity"/>
    <property type="evidence" value="ECO:0007669"/>
    <property type="project" value="UniProtKB-KW"/>
</dbReference>
<evidence type="ECO:0000256" key="3">
    <source>
        <dbReference type="PIRSR" id="PIRSR602401-1"/>
    </source>
</evidence>
<keyword evidence="6" id="KW-1185">Reference proteome</keyword>
<dbReference type="PRINTS" id="PR00385">
    <property type="entry name" value="P450"/>
</dbReference>
<evidence type="ECO:0000256" key="2">
    <source>
        <dbReference type="ARBA" id="ARBA00010617"/>
    </source>
</evidence>
<dbReference type="CDD" id="cd11053">
    <property type="entry name" value="CYP110-like"/>
    <property type="match status" value="1"/>
</dbReference>
<dbReference type="InterPro" id="IPR050121">
    <property type="entry name" value="Cytochrome_P450_monoxygenase"/>
</dbReference>